<dbReference type="EMBL" id="CAJJDP010000066">
    <property type="protein sequence ID" value="CAD8176823.1"/>
    <property type="molecule type" value="Genomic_DNA"/>
</dbReference>
<keyword evidence="2" id="KW-1185">Reference proteome</keyword>
<protein>
    <submittedName>
        <fullName evidence="1">Uncharacterized protein</fullName>
    </submittedName>
</protein>
<gene>
    <name evidence="1" type="ORF">POCTA_138.1.T0670299</name>
</gene>
<evidence type="ECO:0000313" key="2">
    <source>
        <dbReference type="Proteomes" id="UP000683925"/>
    </source>
</evidence>
<organism evidence="1 2">
    <name type="scientific">Paramecium octaurelia</name>
    <dbReference type="NCBI Taxonomy" id="43137"/>
    <lineage>
        <taxon>Eukaryota</taxon>
        <taxon>Sar</taxon>
        <taxon>Alveolata</taxon>
        <taxon>Ciliophora</taxon>
        <taxon>Intramacronucleata</taxon>
        <taxon>Oligohymenophorea</taxon>
        <taxon>Peniculida</taxon>
        <taxon>Parameciidae</taxon>
        <taxon>Paramecium</taxon>
    </lineage>
</organism>
<evidence type="ECO:0000313" key="1">
    <source>
        <dbReference type="EMBL" id="CAD8176823.1"/>
    </source>
</evidence>
<dbReference type="Proteomes" id="UP000683925">
    <property type="component" value="Unassembled WGS sequence"/>
</dbReference>
<name>A0A8S1VJR7_PAROT</name>
<reference evidence="1" key="1">
    <citation type="submission" date="2021-01" db="EMBL/GenBank/DDBJ databases">
        <authorList>
            <consortium name="Genoscope - CEA"/>
            <person name="William W."/>
        </authorList>
    </citation>
    <scope>NUCLEOTIDE SEQUENCE</scope>
</reference>
<comment type="caution">
    <text evidence="1">The sequence shown here is derived from an EMBL/GenBank/DDBJ whole genome shotgun (WGS) entry which is preliminary data.</text>
</comment>
<accession>A0A8S1VJR7</accession>
<proteinExistence type="predicted"/>
<dbReference type="AlphaFoldDB" id="A0A8S1VJR7"/>
<sequence>MPQSQQTYSLSKTQKSSFLIKNKLKQLQLSMTS</sequence>